<dbReference type="InterPro" id="IPR019546">
    <property type="entry name" value="TAT_signal_bac_arc"/>
</dbReference>
<evidence type="ECO:0000313" key="4">
    <source>
        <dbReference type="Proteomes" id="UP000317178"/>
    </source>
</evidence>
<dbReference type="SUPFAM" id="SSF51556">
    <property type="entry name" value="Metallo-dependent hydrolases"/>
    <property type="match status" value="1"/>
</dbReference>
<dbReference type="PROSITE" id="PS51318">
    <property type="entry name" value="TAT"/>
    <property type="match status" value="1"/>
</dbReference>
<gene>
    <name evidence="3" type="ORF">Pla110_12600</name>
</gene>
<protein>
    <submittedName>
        <fullName evidence="3">Amidohydrolase</fullName>
    </submittedName>
</protein>
<proteinExistence type="inferred from homology"/>
<dbReference type="NCBIfam" id="TIGR01409">
    <property type="entry name" value="TAT_signal_seq"/>
    <property type="match status" value="1"/>
</dbReference>
<name>A0A518CJZ0_9PLAN</name>
<dbReference type="Proteomes" id="UP000317178">
    <property type="component" value="Chromosome"/>
</dbReference>
<reference evidence="3 4" key="1">
    <citation type="submission" date="2019-02" db="EMBL/GenBank/DDBJ databases">
        <title>Deep-cultivation of Planctomycetes and their phenomic and genomic characterization uncovers novel biology.</title>
        <authorList>
            <person name="Wiegand S."/>
            <person name="Jogler M."/>
            <person name="Boedeker C."/>
            <person name="Pinto D."/>
            <person name="Vollmers J."/>
            <person name="Rivas-Marin E."/>
            <person name="Kohn T."/>
            <person name="Peeters S.H."/>
            <person name="Heuer A."/>
            <person name="Rast P."/>
            <person name="Oberbeckmann S."/>
            <person name="Bunk B."/>
            <person name="Jeske O."/>
            <person name="Meyerdierks A."/>
            <person name="Storesund J.E."/>
            <person name="Kallscheuer N."/>
            <person name="Luecker S."/>
            <person name="Lage O.M."/>
            <person name="Pohl T."/>
            <person name="Merkel B.J."/>
            <person name="Hornburger P."/>
            <person name="Mueller R.-W."/>
            <person name="Bruemmer F."/>
            <person name="Labrenz M."/>
            <person name="Spormann A.M."/>
            <person name="Op den Camp H."/>
            <person name="Overmann J."/>
            <person name="Amann R."/>
            <person name="Jetten M.S.M."/>
            <person name="Mascher T."/>
            <person name="Medema M.H."/>
            <person name="Devos D.P."/>
            <person name="Kaster A.-K."/>
            <person name="Ovreas L."/>
            <person name="Rohde M."/>
            <person name="Galperin M.Y."/>
            <person name="Jogler C."/>
        </authorList>
    </citation>
    <scope>NUCLEOTIDE SEQUENCE [LARGE SCALE GENOMIC DNA]</scope>
    <source>
        <strain evidence="3 4">Pla110</strain>
    </source>
</reference>
<evidence type="ECO:0000256" key="1">
    <source>
        <dbReference type="ARBA" id="ARBA00038310"/>
    </source>
</evidence>
<dbReference type="PANTHER" id="PTHR43569:SF2">
    <property type="entry name" value="AMIDOHYDROLASE-RELATED DOMAIN-CONTAINING PROTEIN"/>
    <property type="match status" value="1"/>
</dbReference>
<sequence>MRARPDHQETSPTNSAASFSRRQFLQSSAATLGAMAVLSPFSTTEGSSLVNSAIPVIDTHQHLWDLNRFTLPWMQGPAKEILGKDFLLPEYREATSQVPIAQTVYMEVNVAADQQTAEAEYVFDLCERDDNQMTGAVIGGSPQSGEFKSYVEQFMGNEFFKGVRTVLHDADRKPGTCLKPQFIENMKLLGEHDKSYDLCMRPAEVGDAAELVGKCPDTRFILDHCGNMPVTKLNTQLHDDWKAGLKAMAAHPNSVCKISGIVATAEESGWKPADLAPVVNECMDTFGEDRIFFGGDWPVCTLRASYQEWYSALVEITQDRSESFKRKLFCENAQKFYRLPKVNA</sequence>
<evidence type="ECO:0000259" key="2">
    <source>
        <dbReference type="Pfam" id="PF04909"/>
    </source>
</evidence>
<evidence type="ECO:0000313" key="3">
    <source>
        <dbReference type="EMBL" id="QDU79549.1"/>
    </source>
</evidence>
<dbReference type="RefSeq" id="WP_231742931.1">
    <property type="nucleotide sequence ID" value="NZ_CP036281.1"/>
</dbReference>
<organism evidence="3 4">
    <name type="scientific">Polystyrenella longa</name>
    <dbReference type="NCBI Taxonomy" id="2528007"/>
    <lineage>
        <taxon>Bacteria</taxon>
        <taxon>Pseudomonadati</taxon>
        <taxon>Planctomycetota</taxon>
        <taxon>Planctomycetia</taxon>
        <taxon>Planctomycetales</taxon>
        <taxon>Planctomycetaceae</taxon>
        <taxon>Polystyrenella</taxon>
    </lineage>
</organism>
<comment type="similarity">
    <text evidence="1">Belongs to the metallo-dependent hydrolases superfamily.</text>
</comment>
<dbReference type="PANTHER" id="PTHR43569">
    <property type="entry name" value="AMIDOHYDROLASE"/>
    <property type="match status" value="1"/>
</dbReference>
<dbReference type="Gene3D" id="3.20.20.140">
    <property type="entry name" value="Metal-dependent hydrolases"/>
    <property type="match status" value="1"/>
</dbReference>
<dbReference type="Pfam" id="PF04909">
    <property type="entry name" value="Amidohydro_2"/>
    <property type="match status" value="1"/>
</dbReference>
<dbReference type="InterPro" id="IPR052350">
    <property type="entry name" value="Metallo-dep_Lactonases"/>
</dbReference>
<accession>A0A518CJZ0</accession>
<feature type="domain" description="Amidohydrolase-related" evidence="2">
    <location>
        <begin position="57"/>
        <end position="339"/>
    </location>
</feature>
<dbReference type="KEGG" id="plon:Pla110_12600"/>
<dbReference type="InterPro" id="IPR006311">
    <property type="entry name" value="TAT_signal"/>
</dbReference>
<keyword evidence="4" id="KW-1185">Reference proteome</keyword>
<dbReference type="InterPro" id="IPR006680">
    <property type="entry name" value="Amidohydro-rel"/>
</dbReference>
<dbReference type="EMBL" id="CP036281">
    <property type="protein sequence ID" value="QDU79549.1"/>
    <property type="molecule type" value="Genomic_DNA"/>
</dbReference>
<keyword evidence="3" id="KW-0378">Hydrolase</keyword>
<dbReference type="GO" id="GO:0016787">
    <property type="term" value="F:hydrolase activity"/>
    <property type="evidence" value="ECO:0007669"/>
    <property type="project" value="UniProtKB-KW"/>
</dbReference>
<dbReference type="AlphaFoldDB" id="A0A518CJZ0"/>
<dbReference type="InterPro" id="IPR032466">
    <property type="entry name" value="Metal_Hydrolase"/>
</dbReference>